<dbReference type="InterPro" id="IPR017871">
    <property type="entry name" value="ABC_transporter-like_CS"/>
</dbReference>
<feature type="domain" description="ABC transmembrane type-1" evidence="12">
    <location>
        <begin position="163"/>
        <end position="471"/>
    </location>
</feature>
<comment type="caution">
    <text evidence="13">The sequence shown here is derived from an EMBL/GenBank/DDBJ whole genome shotgun (WGS) entry which is preliminary data.</text>
</comment>
<dbReference type="SUPFAM" id="SSF52540">
    <property type="entry name" value="P-loop containing nucleoside triphosphate hydrolases"/>
    <property type="match status" value="1"/>
</dbReference>
<evidence type="ECO:0000256" key="6">
    <source>
        <dbReference type="ARBA" id="ARBA00022989"/>
    </source>
</evidence>
<dbReference type="PROSITE" id="PS50893">
    <property type="entry name" value="ABC_TRANSPORTER_2"/>
    <property type="match status" value="1"/>
</dbReference>
<sequence length="795" mass="87767">MKILWHAATMLCAATQCHAFPPPVVLLASAEKSNSQIRRRFLHQTLTHEPPTHFTRRWLHVRGGASAITTSVSPVSAASSTVTALQSTATALNGADATKTSTRTKTTVTARQKYLRNARELAKHVWPSVPKRKNAGSGTDLKSALDENQKERQYAMGVRFRVILSVILMLLGKGATIATPFLFKMLIDTIPKYSGAAVASSTAYSVAPSPFFVAMASRLPISLPIVLLLSYGLCRSLSSFFRESTTAIFAYVAQSAIRSVGRSTFDHVHSLDLQYHLNRNTGALSRVLERGSRSISFALNAMVFNTLPTLLEVAVVAGLMFRKFGVWHSVTVLMTIFLYSSFTIFITQWRSSIRKDMNALENQASGKISDSLLNYETVKYFNNEMHEGQVYESTLHKYQDMALKAASSLSVLNFGQNAIFSMGLTFIMYLTLRDVKKGLATMGDLVLVNGLLFQLSVPLNFIGWVYQELRQSFIDMDAMFELRDTKPSVVDSTGAVEYDPSRDGTQIEFVNTGFAYKTSPPILADKKTLPDGATYHSTHEEEFVGSRPILKGTSFTIPQGATIAIVGSSGCGKSTLLRMLYRFYNPDTGTIRIGNKDIRSFTIESVRKAIAVVPQDVVLFNDSIGYNIHYGNLNASWEEVIEASRKAHLHDIIMRLPDGYNTIVGERGLKMSGGEKQRVSIARAILKKAPILLCDEPTSSLDMRTEGDIMNNLKEIGKDTTCVIIAHRLSTIQDCDLIVVMDNGRVVESGSHDELVRRGGRYSELLAFQKSFSSSDVDVCIDAETAMDLEIVGYT</sequence>
<comment type="subcellular location">
    <subcellularLocation>
        <location evidence="1">Mitochondrion membrane</location>
        <topology evidence="1">Multi-pass membrane protein</topology>
    </subcellularLocation>
</comment>
<dbReference type="InterPro" id="IPR027417">
    <property type="entry name" value="P-loop_NTPase"/>
</dbReference>
<evidence type="ECO:0000259" key="12">
    <source>
        <dbReference type="PROSITE" id="PS50929"/>
    </source>
</evidence>
<dbReference type="EMBL" id="JABMIG020000277">
    <property type="protein sequence ID" value="KAL3782784.1"/>
    <property type="molecule type" value="Genomic_DNA"/>
</dbReference>
<dbReference type="PANTHER" id="PTHR24221:SF402">
    <property type="entry name" value="IRON-SULFUR CLUSTERS TRANSPORTER ABCB7, MITOCHONDRIAL"/>
    <property type="match status" value="1"/>
</dbReference>
<evidence type="ECO:0000256" key="7">
    <source>
        <dbReference type="ARBA" id="ARBA00023136"/>
    </source>
</evidence>
<proteinExistence type="inferred from homology"/>
<name>A0ABD3P3E2_9STRA</name>
<dbReference type="SUPFAM" id="SSF90123">
    <property type="entry name" value="ABC transporter transmembrane region"/>
    <property type="match status" value="1"/>
</dbReference>
<dbReference type="Pfam" id="PF00664">
    <property type="entry name" value="ABC_membrane"/>
    <property type="match status" value="1"/>
</dbReference>
<dbReference type="Gene3D" id="3.40.50.300">
    <property type="entry name" value="P-loop containing nucleotide triphosphate hydrolases"/>
    <property type="match status" value="1"/>
</dbReference>
<dbReference type="InterPro" id="IPR003439">
    <property type="entry name" value="ABC_transporter-like_ATP-bd"/>
</dbReference>
<dbReference type="InterPro" id="IPR011527">
    <property type="entry name" value="ABC1_TM_dom"/>
</dbReference>
<evidence type="ECO:0000256" key="3">
    <source>
        <dbReference type="ARBA" id="ARBA00022692"/>
    </source>
</evidence>
<evidence type="ECO:0000256" key="5">
    <source>
        <dbReference type="ARBA" id="ARBA00022840"/>
    </source>
</evidence>
<dbReference type="InterPro" id="IPR039421">
    <property type="entry name" value="Type_1_exporter"/>
</dbReference>
<protein>
    <recommendedName>
        <fullName evidence="15">ATP-dependent transporter ycf16</fullName>
    </recommendedName>
</protein>
<keyword evidence="7 9" id="KW-0472">Membrane</keyword>
<keyword evidence="2" id="KW-0813">Transport</keyword>
<feature type="domain" description="ABC transporter" evidence="11">
    <location>
        <begin position="535"/>
        <end position="768"/>
    </location>
</feature>
<evidence type="ECO:0000256" key="8">
    <source>
        <dbReference type="ARBA" id="ARBA00024363"/>
    </source>
</evidence>
<keyword evidence="6 9" id="KW-1133">Transmembrane helix</keyword>
<keyword evidence="5" id="KW-0067">ATP-binding</keyword>
<comment type="similarity">
    <text evidence="8">Belongs to the ABC transporter superfamily. ABCB family. Heavy Metal importer (TC 3.A.1.210) subfamily.</text>
</comment>
<feature type="transmembrane region" description="Helical" evidence="9">
    <location>
        <begin position="326"/>
        <end position="347"/>
    </location>
</feature>
<evidence type="ECO:0000313" key="13">
    <source>
        <dbReference type="EMBL" id="KAL3782784.1"/>
    </source>
</evidence>
<evidence type="ECO:0000256" key="4">
    <source>
        <dbReference type="ARBA" id="ARBA00022741"/>
    </source>
</evidence>
<dbReference type="GO" id="GO:0031966">
    <property type="term" value="C:mitochondrial membrane"/>
    <property type="evidence" value="ECO:0007669"/>
    <property type="project" value="UniProtKB-SubCell"/>
</dbReference>
<dbReference type="PROSITE" id="PS00211">
    <property type="entry name" value="ABC_TRANSPORTER_1"/>
    <property type="match status" value="1"/>
</dbReference>
<feature type="transmembrane region" description="Helical" evidence="9">
    <location>
        <begin position="411"/>
        <end position="432"/>
    </location>
</feature>
<evidence type="ECO:0000256" key="9">
    <source>
        <dbReference type="SAM" id="Phobius"/>
    </source>
</evidence>
<dbReference type="PROSITE" id="PS50929">
    <property type="entry name" value="ABC_TM1F"/>
    <property type="match status" value="1"/>
</dbReference>
<feature type="chain" id="PRO_5044824245" description="ATP-dependent transporter ycf16" evidence="10">
    <location>
        <begin position="20"/>
        <end position="795"/>
    </location>
</feature>
<organism evidence="13 14">
    <name type="scientific">Cyclotella cryptica</name>
    <dbReference type="NCBI Taxonomy" id="29204"/>
    <lineage>
        <taxon>Eukaryota</taxon>
        <taxon>Sar</taxon>
        <taxon>Stramenopiles</taxon>
        <taxon>Ochrophyta</taxon>
        <taxon>Bacillariophyta</taxon>
        <taxon>Coscinodiscophyceae</taxon>
        <taxon>Thalassiosirophycidae</taxon>
        <taxon>Stephanodiscales</taxon>
        <taxon>Stephanodiscaceae</taxon>
        <taxon>Cyclotella</taxon>
    </lineage>
</organism>
<dbReference type="AlphaFoldDB" id="A0ABD3P3E2"/>
<accession>A0ABD3P3E2</accession>
<feature type="transmembrane region" description="Helical" evidence="9">
    <location>
        <begin position="221"/>
        <end position="241"/>
    </location>
</feature>
<keyword evidence="3 9" id="KW-0812">Transmembrane</keyword>
<gene>
    <name evidence="13" type="ORF">HJC23_003105</name>
</gene>
<evidence type="ECO:0000256" key="1">
    <source>
        <dbReference type="ARBA" id="ARBA00004225"/>
    </source>
</evidence>
<keyword evidence="14" id="KW-1185">Reference proteome</keyword>
<evidence type="ECO:0000313" key="14">
    <source>
        <dbReference type="Proteomes" id="UP001516023"/>
    </source>
</evidence>
<evidence type="ECO:0000256" key="10">
    <source>
        <dbReference type="SAM" id="SignalP"/>
    </source>
</evidence>
<feature type="signal peptide" evidence="10">
    <location>
        <begin position="1"/>
        <end position="19"/>
    </location>
</feature>
<dbReference type="InterPro" id="IPR003593">
    <property type="entry name" value="AAA+_ATPase"/>
</dbReference>
<dbReference type="Proteomes" id="UP001516023">
    <property type="component" value="Unassembled WGS sequence"/>
</dbReference>
<dbReference type="FunFam" id="3.40.50.300:FF:000287">
    <property type="entry name" value="Multidrug ABC transporter ATP-binding protein"/>
    <property type="match status" value="1"/>
</dbReference>
<reference evidence="13 14" key="1">
    <citation type="journal article" date="2020" name="G3 (Bethesda)">
        <title>Improved Reference Genome for Cyclotella cryptica CCMP332, a Model for Cell Wall Morphogenesis, Salinity Adaptation, and Lipid Production in Diatoms (Bacillariophyta).</title>
        <authorList>
            <person name="Roberts W.R."/>
            <person name="Downey K.M."/>
            <person name="Ruck E.C."/>
            <person name="Traller J.C."/>
            <person name="Alverson A.J."/>
        </authorList>
    </citation>
    <scope>NUCLEOTIDE SEQUENCE [LARGE SCALE GENOMIC DNA]</scope>
    <source>
        <strain evidence="13 14">CCMP332</strain>
    </source>
</reference>
<dbReference type="Pfam" id="PF00005">
    <property type="entry name" value="ABC_tran"/>
    <property type="match status" value="1"/>
</dbReference>
<keyword evidence="10" id="KW-0732">Signal</keyword>
<dbReference type="CDD" id="cd18582">
    <property type="entry name" value="ABC_6TM_ATM1_ABCB7"/>
    <property type="match status" value="1"/>
</dbReference>
<evidence type="ECO:0000256" key="2">
    <source>
        <dbReference type="ARBA" id="ARBA00022448"/>
    </source>
</evidence>
<evidence type="ECO:0000259" key="11">
    <source>
        <dbReference type="PROSITE" id="PS50893"/>
    </source>
</evidence>
<dbReference type="PANTHER" id="PTHR24221">
    <property type="entry name" value="ATP-BINDING CASSETTE SUB-FAMILY B"/>
    <property type="match status" value="1"/>
</dbReference>
<dbReference type="FunFam" id="1.20.1560.10:FF:000105">
    <property type="entry name" value="ABC transporter B family member 25"/>
    <property type="match status" value="1"/>
</dbReference>
<dbReference type="Gene3D" id="1.20.1560.10">
    <property type="entry name" value="ABC transporter type 1, transmembrane domain"/>
    <property type="match status" value="1"/>
</dbReference>
<feature type="transmembrane region" description="Helical" evidence="9">
    <location>
        <begin position="444"/>
        <end position="466"/>
    </location>
</feature>
<dbReference type="InterPro" id="IPR036640">
    <property type="entry name" value="ABC1_TM_sf"/>
</dbReference>
<feature type="transmembrane region" description="Helical" evidence="9">
    <location>
        <begin position="162"/>
        <end position="183"/>
    </location>
</feature>
<keyword evidence="4" id="KW-0547">Nucleotide-binding</keyword>
<dbReference type="GO" id="GO:0005524">
    <property type="term" value="F:ATP binding"/>
    <property type="evidence" value="ECO:0007669"/>
    <property type="project" value="UniProtKB-KW"/>
</dbReference>
<evidence type="ECO:0008006" key="15">
    <source>
        <dbReference type="Google" id="ProtNLM"/>
    </source>
</evidence>
<dbReference type="SMART" id="SM00382">
    <property type="entry name" value="AAA"/>
    <property type="match status" value="1"/>
</dbReference>